<evidence type="ECO:0000313" key="2">
    <source>
        <dbReference type="EMBL" id="TWG21351.1"/>
    </source>
</evidence>
<dbReference type="RefSeq" id="WP_122979979.1">
    <property type="nucleotide sequence ID" value="NZ_BOMX01000150.1"/>
</dbReference>
<dbReference type="Pfam" id="PF02036">
    <property type="entry name" value="SCP2"/>
    <property type="match status" value="1"/>
</dbReference>
<name>A0A561WBW6_ACTTI</name>
<keyword evidence="3" id="KW-1185">Reference proteome</keyword>
<gene>
    <name evidence="2" type="ORF">FHX34_103889</name>
</gene>
<dbReference type="InterPro" id="IPR003033">
    <property type="entry name" value="SCP2_sterol-bd_dom"/>
</dbReference>
<proteinExistence type="predicted"/>
<evidence type="ECO:0000259" key="1">
    <source>
        <dbReference type="Pfam" id="PF02036"/>
    </source>
</evidence>
<feature type="domain" description="SCP2" evidence="1">
    <location>
        <begin position="52"/>
        <end position="143"/>
    </location>
</feature>
<dbReference type="AlphaFoldDB" id="A0A561WBW6"/>
<sequence length="148" mass="15853">MFTDVDPADLEPQDFAALLRRTPAAELKAAMAGAHRRTVLNGIFARMPGLLRQDRAGTLSAVIHWCVTGRPDGGADTYELVIADGVCTLSDRPRHEPRLTLTLGAMELLGLVAGRSSPVSMLVLGRLKARGDMALTVRVPALFEIPAP</sequence>
<dbReference type="SUPFAM" id="SSF55718">
    <property type="entry name" value="SCP-like"/>
    <property type="match status" value="1"/>
</dbReference>
<dbReference type="Proteomes" id="UP000320239">
    <property type="component" value="Unassembled WGS sequence"/>
</dbReference>
<organism evidence="2 3">
    <name type="scientific">Actinoplanes teichomyceticus</name>
    <dbReference type="NCBI Taxonomy" id="1867"/>
    <lineage>
        <taxon>Bacteria</taxon>
        <taxon>Bacillati</taxon>
        <taxon>Actinomycetota</taxon>
        <taxon>Actinomycetes</taxon>
        <taxon>Micromonosporales</taxon>
        <taxon>Micromonosporaceae</taxon>
        <taxon>Actinoplanes</taxon>
    </lineage>
</organism>
<dbReference type="InterPro" id="IPR036527">
    <property type="entry name" value="SCP2_sterol-bd_dom_sf"/>
</dbReference>
<comment type="caution">
    <text evidence="2">The sequence shown here is derived from an EMBL/GenBank/DDBJ whole genome shotgun (WGS) entry which is preliminary data.</text>
</comment>
<accession>A0A561WBW6</accession>
<protein>
    <submittedName>
        <fullName evidence="2">SCP-2 sterol transfer family protein</fullName>
    </submittedName>
</protein>
<dbReference type="EMBL" id="VIWY01000003">
    <property type="protein sequence ID" value="TWG21351.1"/>
    <property type="molecule type" value="Genomic_DNA"/>
</dbReference>
<dbReference type="Gene3D" id="3.30.1050.10">
    <property type="entry name" value="SCP2 sterol-binding domain"/>
    <property type="match status" value="1"/>
</dbReference>
<reference evidence="2 3" key="1">
    <citation type="submission" date="2019-06" db="EMBL/GenBank/DDBJ databases">
        <title>Sequencing the genomes of 1000 actinobacteria strains.</title>
        <authorList>
            <person name="Klenk H.-P."/>
        </authorList>
    </citation>
    <scope>NUCLEOTIDE SEQUENCE [LARGE SCALE GENOMIC DNA]</scope>
    <source>
        <strain evidence="2 3">DSM 43866</strain>
    </source>
</reference>
<evidence type="ECO:0000313" key="3">
    <source>
        <dbReference type="Proteomes" id="UP000320239"/>
    </source>
</evidence>
<dbReference type="OrthoDB" id="5243187at2"/>